<dbReference type="EMBL" id="BAABHA010000001">
    <property type="protein sequence ID" value="GAA4374135.1"/>
    <property type="molecule type" value="Genomic_DNA"/>
</dbReference>
<gene>
    <name evidence="1" type="ORF">GCM10023186_05420</name>
</gene>
<comment type="caution">
    <text evidence="1">The sequence shown here is derived from an EMBL/GenBank/DDBJ whole genome shotgun (WGS) entry which is preliminary data.</text>
</comment>
<sequence length="228" mass="24750">MHFPLTLLLTGWLAGSSVTTETDQVFKADMLPAKAARPMAFVPAGWLLERQVAGDLNADKRPDQVLLLVERPSDAPDAKRERAVVVLLAEPAGFRRVGAAGAVVPCVGCAETSVGADGVPEMAISKGQLSIRHIAGNAQTVDMTLYFRFEPTASRVRLVAQHHVKSNRKGIDTTVRHSDFLTGQQVTERIYADPNDKGGTRQLTSRKEAKVPTTPRFLEDLKLGEISL</sequence>
<organism evidence="1 2">
    <name type="scientific">Hymenobacter koreensis</name>
    <dbReference type="NCBI Taxonomy" id="1084523"/>
    <lineage>
        <taxon>Bacteria</taxon>
        <taxon>Pseudomonadati</taxon>
        <taxon>Bacteroidota</taxon>
        <taxon>Cytophagia</taxon>
        <taxon>Cytophagales</taxon>
        <taxon>Hymenobacteraceae</taxon>
        <taxon>Hymenobacter</taxon>
    </lineage>
</organism>
<protein>
    <submittedName>
        <fullName evidence="1">Uncharacterized protein</fullName>
    </submittedName>
</protein>
<evidence type="ECO:0000313" key="2">
    <source>
        <dbReference type="Proteomes" id="UP001500454"/>
    </source>
</evidence>
<evidence type="ECO:0000313" key="1">
    <source>
        <dbReference type="EMBL" id="GAA4374135.1"/>
    </source>
</evidence>
<proteinExistence type="predicted"/>
<keyword evidence="2" id="KW-1185">Reference proteome</keyword>
<accession>A0ABP8IVB2</accession>
<reference evidence="2" key="1">
    <citation type="journal article" date="2019" name="Int. J. Syst. Evol. Microbiol.">
        <title>The Global Catalogue of Microorganisms (GCM) 10K type strain sequencing project: providing services to taxonomists for standard genome sequencing and annotation.</title>
        <authorList>
            <consortium name="The Broad Institute Genomics Platform"/>
            <consortium name="The Broad Institute Genome Sequencing Center for Infectious Disease"/>
            <person name="Wu L."/>
            <person name="Ma J."/>
        </authorList>
    </citation>
    <scope>NUCLEOTIDE SEQUENCE [LARGE SCALE GENOMIC DNA]</scope>
    <source>
        <strain evidence="2">JCM 17924</strain>
    </source>
</reference>
<dbReference type="Proteomes" id="UP001500454">
    <property type="component" value="Unassembled WGS sequence"/>
</dbReference>
<name>A0ABP8IVB2_9BACT</name>
<dbReference type="RefSeq" id="WP_345221146.1">
    <property type="nucleotide sequence ID" value="NZ_BAABHA010000001.1"/>
</dbReference>